<name>A0A8B8BVH2_CRAVI</name>
<dbReference type="SMART" id="SM00248">
    <property type="entry name" value="ANK"/>
    <property type="match status" value="7"/>
</dbReference>
<dbReference type="GO" id="GO:0005829">
    <property type="term" value="C:cytosol"/>
    <property type="evidence" value="ECO:0007669"/>
    <property type="project" value="TreeGrafter"/>
</dbReference>
<dbReference type="InterPro" id="IPR006020">
    <property type="entry name" value="PTB/PI_dom"/>
</dbReference>
<protein>
    <submittedName>
        <fullName evidence="8">Uncharacterized protein LOC111113399 isoform X1</fullName>
    </submittedName>
</protein>
<dbReference type="PRINTS" id="PR01415">
    <property type="entry name" value="ANKYRIN"/>
</dbReference>
<feature type="repeat" description="ANK" evidence="3">
    <location>
        <begin position="90"/>
        <end position="111"/>
    </location>
</feature>
<feature type="region of interest" description="Disordered" evidence="4">
    <location>
        <begin position="974"/>
        <end position="1036"/>
    </location>
</feature>
<evidence type="ECO:0000256" key="4">
    <source>
        <dbReference type="SAM" id="MobiDB-lite"/>
    </source>
</evidence>
<feature type="region of interest" description="Disordered" evidence="4">
    <location>
        <begin position="1067"/>
        <end position="1112"/>
    </location>
</feature>
<proteinExistence type="predicted"/>
<feature type="compositionally biased region" description="Polar residues" evidence="4">
    <location>
        <begin position="542"/>
        <end position="554"/>
    </location>
</feature>
<dbReference type="CDD" id="cd01274">
    <property type="entry name" value="PTB_Anks"/>
    <property type="match status" value="1"/>
</dbReference>
<evidence type="ECO:0000313" key="8">
    <source>
        <dbReference type="RefSeq" id="XP_022307358.1"/>
    </source>
</evidence>
<dbReference type="SUPFAM" id="SSF50729">
    <property type="entry name" value="PH domain-like"/>
    <property type="match status" value="1"/>
</dbReference>
<dbReference type="RefSeq" id="XP_022307358.1">
    <property type="nucleotide sequence ID" value="XM_022451650.1"/>
</dbReference>
<feature type="region of interest" description="Disordered" evidence="4">
    <location>
        <begin position="1386"/>
        <end position="1473"/>
    </location>
</feature>
<feature type="repeat" description="ANK" evidence="3">
    <location>
        <begin position="126"/>
        <end position="158"/>
    </location>
</feature>
<dbReference type="Proteomes" id="UP000694844">
    <property type="component" value="Chromosome 1"/>
</dbReference>
<feature type="compositionally biased region" description="Basic and acidic residues" evidence="4">
    <location>
        <begin position="1444"/>
        <end position="1454"/>
    </location>
</feature>
<dbReference type="Gene3D" id="2.30.29.30">
    <property type="entry name" value="Pleckstrin-homology domain (PH domain)/Phosphotyrosine-binding domain (PTB)"/>
    <property type="match status" value="1"/>
</dbReference>
<feature type="domain" description="SAM" evidence="6">
    <location>
        <begin position="1250"/>
        <end position="1312"/>
    </location>
</feature>
<dbReference type="SMART" id="SM00462">
    <property type="entry name" value="PTB"/>
    <property type="match status" value="1"/>
</dbReference>
<feature type="compositionally biased region" description="Polar residues" evidence="4">
    <location>
        <begin position="1067"/>
        <end position="1086"/>
    </location>
</feature>
<keyword evidence="7" id="KW-1185">Reference proteome</keyword>
<evidence type="ECO:0000256" key="2">
    <source>
        <dbReference type="ARBA" id="ARBA00023043"/>
    </source>
</evidence>
<feature type="compositionally biased region" description="Low complexity" evidence="4">
    <location>
        <begin position="1644"/>
        <end position="1656"/>
    </location>
</feature>
<keyword evidence="1" id="KW-0677">Repeat</keyword>
<feature type="region of interest" description="Disordered" evidence="4">
    <location>
        <begin position="301"/>
        <end position="383"/>
    </location>
</feature>
<dbReference type="Gene3D" id="1.25.40.20">
    <property type="entry name" value="Ankyrin repeat-containing domain"/>
    <property type="match status" value="2"/>
</dbReference>
<feature type="compositionally biased region" description="Basic and acidic residues" evidence="4">
    <location>
        <begin position="622"/>
        <end position="640"/>
    </location>
</feature>
<feature type="repeat" description="ANK" evidence="3">
    <location>
        <begin position="195"/>
        <end position="224"/>
    </location>
</feature>
<dbReference type="SUPFAM" id="SSF48403">
    <property type="entry name" value="Ankyrin repeat"/>
    <property type="match status" value="1"/>
</dbReference>
<feature type="compositionally biased region" description="Basic and acidic residues" evidence="4">
    <location>
        <begin position="845"/>
        <end position="855"/>
    </location>
</feature>
<dbReference type="Pfam" id="PF00023">
    <property type="entry name" value="Ank"/>
    <property type="match status" value="2"/>
</dbReference>
<keyword evidence="2 3" id="KW-0040">ANK repeat</keyword>
<dbReference type="InterPro" id="IPR033635">
    <property type="entry name" value="ANKS1/Caskin"/>
</dbReference>
<dbReference type="Pfam" id="PF12796">
    <property type="entry name" value="Ank_2"/>
    <property type="match status" value="2"/>
</dbReference>
<feature type="compositionally biased region" description="Basic and acidic residues" evidence="4">
    <location>
        <begin position="871"/>
        <end position="889"/>
    </location>
</feature>
<dbReference type="PROSITE" id="PS01179">
    <property type="entry name" value="PID"/>
    <property type="match status" value="1"/>
</dbReference>
<dbReference type="GeneID" id="111113399"/>
<feature type="compositionally biased region" description="Polar residues" evidence="4">
    <location>
        <begin position="974"/>
        <end position="983"/>
    </location>
</feature>
<dbReference type="InterPro" id="IPR036770">
    <property type="entry name" value="Ankyrin_rpt-contain_sf"/>
</dbReference>
<feature type="repeat" description="ANK" evidence="3">
    <location>
        <begin position="159"/>
        <end position="182"/>
    </location>
</feature>
<dbReference type="PANTHER" id="PTHR24174">
    <property type="entry name" value="ANKYRIN REPEAT AND STERILE ALPHA MOTIF DOMAIN-CONTAINING PROTEIN 1"/>
    <property type="match status" value="1"/>
</dbReference>
<dbReference type="Pfam" id="PF00536">
    <property type="entry name" value="SAM_1"/>
    <property type="match status" value="2"/>
</dbReference>
<dbReference type="SMART" id="SM00454">
    <property type="entry name" value="SAM"/>
    <property type="match status" value="2"/>
</dbReference>
<feature type="compositionally biased region" description="Polar residues" evidence="4">
    <location>
        <begin position="455"/>
        <end position="466"/>
    </location>
</feature>
<feature type="region of interest" description="Disordered" evidence="4">
    <location>
        <begin position="1634"/>
        <end position="1656"/>
    </location>
</feature>
<dbReference type="PANTHER" id="PTHR24174:SF1">
    <property type="entry name" value="IP14385P"/>
    <property type="match status" value="1"/>
</dbReference>
<evidence type="ECO:0000256" key="1">
    <source>
        <dbReference type="ARBA" id="ARBA00022737"/>
    </source>
</evidence>
<accession>A0A8B8BVH2</accession>
<feature type="repeat" description="ANK" evidence="3">
    <location>
        <begin position="224"/>
        <end position="256"/>
    </location>
</feature>
<dbReference type="InterPro" id="IPR011993">
    <property type="entry name" value="PH-like_dom_sf"/>
</dbReference>
<evidence type="ECO:0000256" key="3">
    <source>
        <dbReference type="PROSITE-ProRule" id="PRU00023"/>
    </source>
</evidence>
<dbReference type="OrthoDB" id="10039052at2759"/>
<feature type="region of interest" description="Disordered" evidence="4">
    <location>
        <begin position="756"/>
        <end position="950"/>
    </location>
</feature>
<dbReference type="SUPFAM" id="SSF47769">
    <property type="entry name" value="SAM/Pointed domain"/>
    <property type="match status" value="2"/>
</dbReference>
<organism evidence="7 8">
    <name type="scientific">Crassostrea virginica</name>
    <name type="common">Eastern oyster</name>
    <dbReference type="NCBI Taxonomy" id="6565"/>
    <lineage>
        <taxon>Eukaryota</taxon>
        <taxon>Metazoa</taxon>
        <taxon>Spiralia</taxon>
        <taxon>Lophotrochozoa</taxon>
        <taxon>Mollusca</taxon>
        <taxon>Bivalvia</taxon>
        <taxon>Autobranchia</taxon>
        <taxon>Pteriomorphia</taxon>
        <taxon>Ostreida</taxon>
        <taxon>Ostreoidea</taxon>
        <taxon>Ostreidae</taxon>
        <taxon>Crassostrea</taxon>
    </lineage>
</organism>
<feature type="region of interest" description="Disordered" evidence="4">
    <location>
        <begin position="396"/>
        <end position="640"/>
    </location>
</feature>
<gene>
    <name evidence="8" type="primary">LOC111113399</name>
</gene>
<dbReference type="InterPro" id="IPR013761">
    <property type="entry name" value="SAM/pointed_sf"/>
</dbReference>
<feature type="compositionally biased region" description="Pro residues" evidence="4">
    <location>
        <begin position="1024"/>
        <end position="1034"/>
    </location>
</feature>
<feature type="repeat" description="ANK" evidence="3">
    <location>
        <begin position="57"/>
        <end position="89"/>
    </location>
</feature>
<reference evidence="8" key="2">
    <citation type="submission" date="2025-08" db="UniProtKB">
        <authorList>
            <consortium name="RefSeq"/>
        </authorList>
    </citation>
    <scope>IDENTIFICATION</scope>
    <source>
        <tissue evidence="8">Whole sample</tissue>
    </source>
</reference>
<dbReference type="PROSITE" id="PS50105">
    <property type="entry name" value="SAM_DOMAIN"/>
    <property type="match status" value="2"/>
</dbReference>
<feature type="compositionally biased region" description="Basic and acidic residues" evidence="4">
    <location>
        <begin position="341"/>
        <end position="350"/>
    </location>
</feature>
<dbReference type="KEGG" id="cvn:111113399"/>
<sequence>MAAIRQLVGIDKDQELLEAAKSGRCDVIEKLLKKTSGSSLLNFSNLLKVNINCVDREKDTPLHHAALNGHKGAVEILLRENANVNVVDSRGCNPLHLAAWKGNLDICKTLLTNPHSQIQVNLQNCDGETPLHSAAQYGFNPTVQILLLYHADPTIRNLKDESPLDLAARYGRVEVVQILLDKCPDLVQSPILIHSPLHLAAACGHKQIVEILLDKGFNVNTQTEDGTALHLAALYCKPELVKILLERGIDCSLTNRDGKTVQEILKEQVNQSSYSEVLSLITDYVNQVSTQEVEDVTVYDTLVEHPTRPVPKPRPSRGSSTDVEQKSPHQSRGESPSVHYAKIEKSDVEHAPPSGTDEENEVFDEAPPPVPPRQSTFDDGDVSPVHRTIQEVKMERDSIAFRNLQPFQPAFPLPSSGGAPPEKQPPARRSVNRQALSMYDPPMPPNHLPPKTMRGASSIQNISLTGQPPAPCIESGQFRPGGYLDMSTSSTPHSPTPNRPVKPQRKKKVLSPVPKRSNPPEASTDKKADSPPVKRQTDKGSLDSTGHDVTSCSADSKDKDGTGIPKVPPSCDNLKSEQIPKSHGDKDLESLQVKTKENIDKTDEKGELDEPTTEYEVMSQVKHPDKKGVRDQEAKHLSSSLDKNEVIDTYQIASDITRKSSLDRIDVIDTYQIAADVVGKGNSLDRKDVIDTYQLAGEIAKFRERDSPPSPCPAGIKEEIMLLDKESEVPPNKGIGVPENAAVQYENNNSVVAAWGGKEEELEETEYENNGSLVEGKFSARCRDSKGFTPLRDSKGFSPLRESKEFQTTMDNEDANEGENPYDATLFQQSKDIPKPKNIPNAQCEPKHDAPKTDDEPNANVDVESNQTDLKNCDKKSNIPKDSEEKDVIYEVPIKVTPKKVDIPKKKPSVRKPSDGGNAGGKIPELSRKPKPPLVPKPRLKSDITQTVVSATKKDNCDVPVCDMSGGEYVTLRDSSPPHQRLSNGVGVPPGATGQGIQPPGSLEFERKRPNEGIPLTPTGYSQPPTPDFPPPSPHTAILGIEEKMAIIDPRRWNKRSSKDMETITEDNMMSGSQGQGQTADTQNSQGKEEPEEPVVMRRHSNRGSSSSLDDIVSDDKLGPFAGLYRGSVIGGPRTVVTQISDNVTHQNLWTSKRKSLPGTMALNLEPMKEESFERKMAAIAMSTHDPRMSRLHGKEDGGDDDEEWAKIADIMASFGGGIARESVFVRDMEPAFLKKLADSLQQYPGRILSIGEWLEENGLGQYENTLVANGFDHTDFLGEKIMEESDLEAIGITSAEHRKKILDSAKSLPQLTPIDPDNLPPSVGEWLISLHLSDKIETFMNKNFDTMERVMKLWEVELTSVLDITAVGHRKRILASLENRKKPERSLASLKRRNKEENKSSSSEPELNLYKDYTKVKPLASSSEEENKVSQNSLPDSSEDEEVFRKEQGKALRDSSINIRPPHQANTTTPIKQWRHRPEMLVKGCCNYSAQYLGSTLVRELVGTESTIEGITKLKMKYKKKLQKSADVIAKIPTILLSISYKGVKFIDAKSKKVICDHEIGNIFCACQDAQSMNFFAYITRDNQTAKHYCHVFSCRTADLAREIIMTLGEAFEVAYQMALKDKAVAEASEFEQKLSQSDTEDSSISSSKASINTV</sequence>
<dbReference type="Gene3D" id="1.10.150.50">
    <property type="entry name" value="Transcription Factor, Ets-1"/>
    <property type="match status" value="2"/>
</dbReference>
<feature type="compositionally biased region" description="Polar residues" evidence="4">
    <location>
        <begin position="317"/>
        <end position="334"/>
    </location>
</feature>
<feature type="domain" description="SAM" evidence="6">
    <location>
        <begin position="1323"/>
        <end position="1384"/>
    </location>
</feature>
<evidence type="ECO:0000259" key="6">
    <source>
        <dbReference type="PROSITE" id="PS50105"/>
    </source>
</evidence>
<evidence type="ECO:0000259" key="5">
    <source>
        <dbReference type="PROSITE" id="PS01179"/>
    </source>
</evidence>
<evidence type="ECO:0000313" key="7">
    <source>
        <dbReference type="Proteomes" id="UP000694844"/>
    </source>
</evidence>
<dbReference type="InterPro" id="IPR002110">
    <property type="entry name" value="Ankyrin_rpt"/>
</dbReference>
<dbReference type="Pfam" id="PF00640">
    <property type="entry name" value="PID"/>
    <property type="match status" value="1"/>
</dbReference>
<dbReference type="InterPro" id="IPR001660">
    <property type="entry name" value="SAM"/>
</dbReference>
<reference evidence="7" key="1">
    <citation type="submission" date="2024-06" db="UniProtKB">
        <authorList>
            <consortium name="RefSeq"/>
        </authorList>
    </citation>
    <scope>NUCLEOTIDE SEQUENCE [LARGE SCALE GENOMIC DNA]</scope>
</reference>
<dbReference type="PROSITE" id="PS50088">
    <property type="entry name" value="ANK_REPEAT"/>
    <property type="match status" value="6"/>
</dbReference>
<feature type="compositionally biased region" description="Basic and acidic residues" evidence="4">
    <location>
        <begin position="574"/>
        <end position="605"/>
    </location>
</feature>
<feature type="domain" description="PID" evidence="5">
    <location>
        <begin position="1487"/>
        <end position="1629"/>
    </location>
</feature>
<dbReference type="PROSITE" id="PS50297">
    <property type="entry name" value="ANK_REP_REGION"/>
    <property type="match status" value="6"/>
</dbReference>